<dbReference type="Gene3D" id="3.30.565.60">
    <property type="match status" value="1"/>
</dbReference>
<dbReference type="RefSeq" id="WP_013634262.1">
    <property type="nucleotide sequence ID" value="NC_015177.1"/>
</dbReference>
<dbReference type="eggNOG" id="COG2865">
    <property type="taxonomic scope" value="Bacteria"/>
</dbReference>
<dbReference type="Pfam" id="PF13749">
    <property type="entry name" value="HATPase_c_4"/>
    <property type="match status" value="1"/>
</dbReference>
<organism evidence="3 4">
    <name type="scientific">Pseudopedobacter saltans (strain ATCC 51119 / DSM 12145 / JCM 21818 / CCUG 39354 / LMG 10337 / NBRC 100064 / NCIMB 13643)</name>
    <name type="common">Pedobacter saltans</name>
    <dbReference type="NCBI Taxonomy" id="762903"/>
    <lineage>
        <taxon>Bacteria</taxon>
        <taxon>Pseudomonadati</taxon>
        <taxon>Bacteroidota</taxon>
        <taxon>Sphingobacteriia</taxon>
        <taxon>Sphingobacteriales</taxon>
        <taxon>Sphingobacteriaceae</taxon>
        <taxon>Pseudopedobacter</taxon>
    </lineage>
</organism>
<feature type="domain" description="Filamentation induced by cAMP protein Fic-like C-terminal" evidence="2">
    <location>
        <begin position="407"/>
        <end position="470"/>
    </location>
</feature>
<protein>
    <submittedName>
        <fullName evidence="3">Transcriptional regulator</fullName>
    </submittedName>
</protein>
<dbReference type="InterPro" id="IPR049514">
    <property type="entry name" value="Fic-like_C"/>
</dbReference>
<dbReference type="AlphaFoldDB" id="F0SBT6"/>
<gene>
    <name evidence="3" type="ordered locus">Pedsa_3242</name>
</gene>
<dbReference type="Proteomes" id="UP000000310">
    <property type="component" value="Chromosome"/>
</dbReference>
<feature type="domain" description="Schlafen AlbA-2" evidence="1">
    <location>
        <begin position="15"/>
        <end position="129"/>
    </location>
</feature>
<dbReference type="eggNOG" id="COG3177">
    <property type="taxonomic scope" value="Bacteria"/>
</dbReference>
<dbReference type="OrthoDB" id="613884at2"/>
<reference evidence="3 4" key="1">
    <citation type="journal article" date="2011" name="Stand. Genomic Sci.">
        <title>Complete genome sequence of the gliding, heparinolytic Pedobacter saltans type strain (113).</title>
        <authorList>
            <person name="Liolios K."/>
            <person name="Sikorski J."/>
            <person name="Lu M."/>
            <person name="Nolan M."/>
            <person name="Lapidus A."/>
            <person name="Lucas S."/>
            <person name="Hammon N."/>
            <person name="Deshpande S."/>
            <person name="Cheng J.F."/>
            <person name="Tapia R."/>
            <person name="Han C."/>
            <person name="Goodwin L."/>
            <person name="Pitluck S."/>
            <person name="Huntemann M."/>
            <person name="Ivanova N."/>
            <person name="Pagani I."/>
            <person name="Mavromatis K."/>
            <person name="Ovchinikova G."/>
            <person name="Pati A."/>
            <person name="Chen A."/>
            <person name="Palaniappan K."/>
            <person name="Land M."/>
            <person name="Hauser L."/>
            <person name="Brambilla E.M."/>
            <person name="Kotsyurbenko O."/>
            <person name="Rohde M."/>
            <person name="Tindall B.J."/>
            <person name="Abt B."/>
            <person name="Goker M."/>
            <person name="Detter J.C."/>
            <person name="Woyke T."/>
            <person name="Bristow J."/>
            <person name="Eisen J.A."/>
            <person name="Markowitz V."/>
            <person name="Hugenholtz P."/>
            <person name="Klenk H.P."/>
            <person name="Kyrpides N.C."/>
        </authorList>
    </citation>
    <scope>NUCLEOTIDE SEQUENCE [LARGE SCALE GENOMIC DNA]</scope>
    <source>
        <strain evidence="4">ATCC 51119 / DSM 12145 / JCM 21818 / LMG 10337 / NBRC 100064 / NCIMB 13643</strain>
    </source>
</reference>
<dbReference type="EMBL" id="CP002545">
    <property type="protein sequence ID" value="ADY53777.1"/>
    <property type="molecule type" value="Genomic_DNA"/>
</dbReference>
<dbReference type="Pfam" id="PF21247">
    <property type="entry name" value="Fic-like_C"/>
    <property type="match status" value="1"/>
</dbReference>
<dbReference type="HOGENOM" id="CLU_024970_3_3_10"/>
<dbReference type="PANTHER" id="PTHR30595">
    <property type="entry name" value="GLPR-RELATED TRANSCRIPTIONAL REPRESSOR"/>
    <property type="match status" value="1"/>
</dbReference>
<accession>F0SBT6</accession>
<evidence type="ECO:0000313" key="4">
    <source>
        <dbReference type="Proteomes" id="UP000000310"/>
    </source>
</evidence>
<sequence length="483" mass="54654">MINRTQLIEILADLESDRVERTVSVNNIDKFGMAVCAFANDLPGHQKPGYLLIGVRDDGGLSGLRATDELLKNLGGLRSDGLVLPQPQINICHFSFDEGDVAVVEVLPSFFPPLRYKGRVWIRVGPRKAVANEAEERILIEKRISFAKTFDTRPCVGASLDDLDLDAFTQYYLPKAIDAESLKQDSRPITEQLASLRFFDLRYQCPTHAGIILFGKQPEYFLFGAYIQYVEFKGTTLGTDIGNEYKFAGGLFSVLAKLDTFIETALIKKHPIPISTLREEMVRNYPSWALRELVMNAVIHRDYESHTQVRFYEFSNRIALMNAGGLYGNARSENFPDVNDYRNPVIAEAMKVLGYVNRFSRGVTRVKEELLKNGNGAAIFDFSKMTVFEVTVPVSTQYLAFTDPVTDPVIRLLKLLLEGELTAGEMRDRLGIKHRPTFRENYIHPAVSIGLIVRTIPDKPNSRLQRYKLSDRRRAYLKNIAKA</sequence>
<evidence type="ECO:0000259" key="2">
    <source>
        <dbReference type="Pfam" id="PF21247"/>
    </source>
</evidence>
<dbReference type="InterPro" id="IPR038461">
    <property type="entry name" value="Schlafen_AlbA_2_dom_sf"/>
</dbReference>
<evidence type="ECO:0000259" key="1">
    <source>
        <dbReference type="Pfam" id="PF04326"/>
    </source>
</evidence>
<dbReference type="Gene3D" id="3.30.950.30">
    <property type="entry name" value="Schlafen, AAA domain"/>
    <property type="match status" value="1"/>
</dbReference>
<dbReference type="InterPro" id="IPR007421">
    <property type="entry name" value="Schlafen_AlbA_2_dom"/>
</dbReference>
<dbReference type="Pfam" id="PF04326">
    <property type="entry name" value="SLFN_AlbA_2"/>
    <property type="match status" value="1"/>
</dbReference>
<dbReference type="KEGG" id="psn:Pedsa_3242"/>
<dbReference type="STRING" id="762903.Pedsa_3242"/>
<name>F0SBT6_PSESL</name>
<keyword evidence="4" id="KW-1185">Reference proteome</keyword>
<evidence type="ECO:0000313" key="3">
    <source>
        <dbReference type="EMBL" id="ADY53777.1"/>
    </source>
</evidence>
<reference evidence="4" key="2">
    <citation type="submission" date="2011-02" db="EMBL/GenBank/DDBJ databases">
        <title>The complete genome of Pedobacter saltans DSM 12145.</title>
        <authorList>
            <consortium name="US DOE Joint Genome Institute (JGI-PGF)"/>
            <person name="Lucas S."/>
            <person name="Copeland A."/>
            <person name="Lapidus A."/>
            <person name="Bruce D."/>
            <person name="Goodwin L."/>
            <person name="Pitluck S."/>
            <person name="Kyrpides N."/>
            <person name="Mavromatis K."/>
            <person name="Pagani I."/>
            <person name="Ivanova N."/>
            <person name="Ovchinnikova G."/>
            <person name="Lu M."/>
            <person name="Detter J.C."/>
            <person name="Han C."/>
            <person name="Land M."/>
            <person name="Hauser L."/>
            <person name="Markowitz V."/>
            <person name="Cheng J.-F."/>
            <person name="Hugenholtz P."/>
            <person name="Woyke T."/>
            <person name="Wu D."/>
            <person name="Tindall B."/>
            <person name="Pomrenke H.G."/>
            <person name="Brambilla E."/>
            <person name="Klenk H.-P."/>
            <person name="Eisen J.A."/>
        </authorList>
    </citation>
    <scope>NUCLEOTIDE SEQUENCE [LARGE SCALE GENOMIC DNA]</scope>
    <source>
        <strain evidence="4">ATCC 51119 / DSM 12145 / JCM 21818 / LMG 10337 / NBRC 100064 / NCIMB 13643</strain>
    </source>
</reference>
<dbReference type="InterPro" id="IPR038475">
    <property type="entry name" value="RecG_C_sf"/>
</dbReference>
<proteinExistence type="predicted"/>
<dbReference type="PANTHER" id="PTHR30595:SF6">
    <property type="entry name" value="SCHLAFEN ALBA-2 DOMAIN-CONTAINING PROTEIN"/>
    <property type="match status" value="1"/>
</dbReference>